<keyword evidence="7 9" id="KW-0503">Monooxygenase</keyword>
<dbReference type="CDD" id="cd11054">
    <property type="entry name" value="CYP24A1-like"/>
    <property type="match status" value="1"/>
</dbReference>
<dbReference type="FunFam" id="1.10.630.10:FF:000006">
    <property type="entry name" value="Cytochrome P450 302a1, mitochondrial"/>
    <property type="match status" value="1"/>
</dbReference>
<keyword evidence="11" id="KW-1185">Reference proteome</keyword>
<feature type="binding site" description="axial binding residue" evidence="8">
    <location>
        <position position="513"/>
    </location>
    <ligand>
        <name>heme</name>
        <dbReference type="ChEBI" id="CHEBI:30413"/>
    </ligand>
    <ligandPart>
        <name>Fe</name>
        <dbReference type="ChEBI" id="CHEBI:18248"/>
    </ligandPart>
</feature>
<evidence type="ECO:0000256" key="6">
    <source>
        <dbReference type="ARBA" id="ARBA00023004"/>
    </source>
</evidence>
<keyword evidence="5 9" id="KW-0560">Oxidoreductase</keyword>
<evidence type="ECO:0000256" key="5">
    <source>
        <dbReference type="ARBA" id="ARBA00023002"/>
    </source>
</evidence>
<evidence type="ECO:0000256" key="9">
    <source>
        <dbReference type="RuleBase" id="RU000461"/>
    </source>
</evidence>
<dbReference type="PRINTS" id="PR00463">
    <property type="entry name" value="EP450I"/>
</dbReference>
<keyword evidence="3 8" id="KW-0349">Heme</keyword>
<dbReference type="PRINTS" id="PR00385">
    <property type="entry name" value="P450"/>
</dbReference>
<dbReference type="OrthoDB" id="3945418at2759"/>
<evidence type="ECO:0000313" key="10">
    <source>
        <dbReference type="EMBL" id="CAD6993814.1"/>
    </source>
</evidence>
<dbReference type="SUPFAM" id="SSF48264">
    <property type="entry name" value="Cytochrome P450"/>
    <property type="match status" value="1"/>
</dbReference>
<dbReference type="GO" id="GO:0005506">
    <property type="term" value="F:iron ion binding"/>
    <property type="evidence" value="ECO:0007669"/>
    <property type="project" value="InterPro"/>
</dbReference>
<dbReference type="GO" id="GO:0020037">
    <property type="term" value="F:heme binding"/>
    <property type="evidence" value="ECO:0007669"/>
    <property type="project" value="InterPro"/>
</dbReference>
<comment type="cofactor">
    <cofactor evidence="1 8">
        <name>heme</name>
        <dbReference type="ChEBI" id="CHEBI:30413"/>
    </cofactor>
</comment>
<dbReference type="Proteomes" id="UP000606786">
    <property type="component" value="Unassembled WGS sequence"/>
</dbReference>
<evidence type="ECO:0000256" key="8">
    <source>
        <dbReference type="PIRSR" id="PIRSR602401-1"/>
    </source>
</evidence>
<dbReference type="PROSITE" id="PS00086">
    <property type="entry name" value="CYTOCHROME_P450"/>
    <property type="match status" value="1"/>
</dbReference>
<dbReference type="EMBL" id="CAJHJT010000001">
    <property type="protein sequence ID" value="CAD6993814.1"/>
    <property type="molecule type" value="Genomic_DNA"/>
</dbReference>
<comment type="caution">
    <text evidence="10">The sequence shown here is derived from an EMBL/GenBank/DDBJ whole genome shotgun (WGS) entry which is preliminary data.</text>
</comment>
<dbReference type="InterPro" id="IPR036396">
    <property type="entry name" value="Cyt_P450_sf"/>
</dbReference>
<evidence type="ECO:0000256" key="4">
    <source>
        <dbReference type="ARBA" id="ARBA00022723"/>
    </source>
</evidence>
<dbReference type="GO" id="GO:0016705">
    <property type="term" value="F:oxidoreductase activity, acting on paired donors, with incorporation or reduction of molecular oxygen"/>
    <property type="evidence" value="ECO:0007669"/>
    <property type="project" value="InterPro"/>
</dbReference>
<reference evidence="10" key="1">
    <citation type="submission" date="2020-11" db="EMBL/GenBank/DDBJ databases">
        <authorList>
            <person name="Whitehead M."/>
        </authorList>
    </citation>
    <scope>NUCLEOTIDE SEQUENCE</scope>
    <source>
        <strain evidence="10">EGII</strain>
    </source>
</reference>
<protein>
    <submittedName>
        <fullName evidence="10">(Mediterranean fruit fly) hypothetical protein</fullName>
    </submittedName>
</protein>
<evidence type="ECO:0000256" key="1">
    <source>
        <dbReference type="ARBA" id="ARBA00001971"/>
    </source>
</evidence>
<dbReference type="AlphaFoldDB" id="A0A811U483"/>
<dbReference type="Pfam" id="PF00067">
    <property type="entry name" value="p450"/>
    <property type="match status" value="1"/>
</dbReference>
<evidence type="ECO:0000256" key="7">
    <source>
        <dbReference type="ARBA" id="ARBA00023033"/>
    </source>
</evidence>
<dbReference type="PANTHER" id="PTHR24279">
    <property type="entry name" value="CYTOCHROME P450"/>
    <property type="match status" value="1"/>
</dbReference>
<keyword evidence="4 8" id="KW-0479">Metal-binding</keyword>
<name>A0A811U483_CERCA</name>
<evidence type="ECO:0000256" key="3">
    <source>
        <dbReference type="ARBA" id="ARBA00022617"/>
    </source>
</evidence>
<dbReference type="InterPro" id="IPR002401">
    <property type="entry name" value="Cyt_P450_E_grp-I"/>
</dbReference>
<comment type="similarity">
    <text evidence="2 9">Belongs to the cytochrome P450 family.</text>
</comment>
<dbReference type="Gene3D" id="1.10.630.10">
    <property type="entry name" value="Cytochrome P450"/>
    <property type="match status" value="1"/>
</dbReference>
<evidence type="ECO:0000256" key="2">
    <source>
        <dbReference type="ARBA" id="ARBA00010617"/>
    </source>
</evidence>
<sequence length="566" mass="64731">MLLRKVTTNSGGYIAKTFAPAAFRFITTKKPASQQDVSASQLGAIQQVNEANLVAWQKARPFEEVPKVNALKLILKFSPGGAYAKLDFNDLVATMLKDYGPFFMLPAMMGRPKILVTHNPDDFENLFRNEGIWPIRPFSETIRYHRNKWRADYFQGVEGAIATLYLIIYTRRSHRQGAQWNAFRKVVNPLLVQPKNIKMYAKKLAQVNQEFVDRIRLIRDPQTLEMPADFEQCLQRWTFESVAVVALDKRLGLLRDDQGENFADALRLFSALNVFMALSFDLDYKPTLWRYIATPKFKRLMRAMDDIQTLTGRFINETIQKLQLESQQGYKARPEHEQSILERLLKKDQKIATVMAMDMLMAGVDTTSSLAVGALLCLAKHPEKQALLREEVKRVLPQKDGEFIEDALSKAPYLRACLKESLRVYPVAIGNMRVPQNDLVLSGYQVPKDTYVSMIFTTLQANARYYARPLEFLPERWLRECGDTEVPPEGCVQSIKASSPFVYLPFGFGPRGCLGRRISELEVGLGIARLVRNFQIEFNYPTEKAFKGMLINVPNLPLKFKFTDID</sequence>
<evidence type="ECO:0000313" key="11">
    <source>
        <dbReference type="Proteomes" id="UP000606786"/>
    </source>
</evidence>
<keyword evidence="6 8" id="KW-0408">Iron</keyword>
<dbReference type="PANTHER" id="PTHR24279:SF120">
    <property type="entry name" value="CYTOCHROME P450"/>
    <property type="match status" value="1"/>
</dbReference>
<proteinExistence type="inferred from homology"/>
<dbReference type="InterPro" id="IPR001128">
    <property type="entry name" value="Cyt_P450"/>
</dbReference>
<dbReference type="InterPro" id="IPR050479">
    <property type="entry name" value="CYP11_CYP27_families"/>
</dbReference>
<dbReference type="GO" id="GO:0004497">
    <property type="term" value="F:monooxygenase activity"/>
    <property type="evidence" value="ECO:0007669"/>
    <property type="project" value="UniProtKB-KW"/>
</dbReference>
<accession>A0A811U483</accession>
<dbReference type="InterPro" id="IPR017972">
    <property type="entry name" value="Cyt_P450_CS"/>
</dbReference>
<organism evidence="10 11">
    <name type="scientific">Ceratitis capitata</name>
    <name type="common">Mediterranean fruit fly</name>
    <name type="synonym">Tephritis capitata</name>
    <dbReference type="NCBI Taxonomy" id="7213"/>
    <lineage>
        <taxon>Eukaryota</taxon>
        <taxon>Metazoa</taxon>
        <taxon>Ecdysozoa</taxon>
        <taxon>Arthropoda</taxon>
        <taxon>Hexapoda</taxon>
        <taxon>Insecta</taxon>
        <taxon>Pterygota</taxon>
        <taxon>Neoptera</taxon>
        <taxon>Endopterygota</taxon>
        <taxon>Diptera</taxon>
        <taxon>Brachycera</taxon>
        <taxon>Muscomorpha</taxon>
        <taxon>Tephritoidea</taxon>
        <taxon>Tephritidae</taxon>
        <taxon>Ceratitis</taxon>
        <taxon>Ceratitis</taxon>
    </lineage>
</organism>
<gene>
    <name evidence="10" type="ORF">CCAP1982_LOCUS2611</name>
</gene>